<dbReference type="AlphaFoldDB" id="A0A383EYV9"/>
<reference evidence="2" key="1">
    <citation type="submission" date="2018-05" db="EMBL/GenBank/DDBJ databases">
        <authorList>
            <person name="Lanie J.A."/>
            <person name="Ng W.-L."/>
            <person name="Kazmierczak K.M."/>
            <person name="Andrzejewski T.M."/>
            <person name="Davidsen T.M."/>
            <person name="Wayne K.J."/>
            <person name="Tettelin H."/>
            <person name="Glass J.I."/>
            <person name="Rusch D."/>
            <person name="Podicherti R."/>
            <person name="Tsui H.-C.T."/>
            <person name="Winkler M.E."/>
        </authorList>
    </citation>
    <scope>NUCLEOTIDE SEQUENCE</scope>
</reference>
<protein>
    <submittedName>
        <fullName evidence="2">Uncharacterized protein</fullName>
    </submittedName>
</protein>
<proteinExistence type="predicted"/>
<accession>A0A383EYV9</accession>
<evidence type="ECO:0000256" key="1">
    <source>
        <dbReference type="SAM" id="MobiDB-lite"/>
    </source>
</evidence>
<feature type="compositionally biased region" description="Polar residues" evidence="1">
    <location>
        <begin position="44"/>
        <end position="57"/>
    </location>
</feature>
<sequence>IDEFLEGTDEGVSPAERRKRNAAYLKKTMAKYRQASKMGMDPAQVNQRRNTPTLKKR</sequence>
<dbReference type="EMBL" id="UINC01230095">
    <property type="protein sequence ID" value="SVE62076.1"/>
    <property type="molecule type" value="Genomic_DNA"/>
</dbReference>
<organism evidence="2">
    <name type="scientific">marine metagenome</name>
    <dbReference type="NCBI Taxonomy" id="408172"/>
    <lineage>
        <taxon>unclassified sequences</taxon>
        <taxon>metagenomes</taxon>
        <taxon>ecological metagenomes</taxon>
    </lineage>
</organism>
<feature type="region of interest" description="Disordered" evidence="1">
    <location>
        <begin position="32"/>
        <end position="57"/>
    </location>
</feature>
<feature type="region of interest" description="Disordered" evidence="1">
    <location>
        <begin position="1"/>
        <end position="20"/>
    </location>
</feature>
<gene>
    <name evidence="2" type="ORF">METZ01_LOCUS514930</name>
</gene>
<name>A0A383EYV9_9ZZZZ</name>
<evidence type="ECO:0000313" key="2">
    <source>
        <dbReference type="EMBL" id="SVE62076.1"/>
    </source>
</evidence>
<feature type="non-terminal residue" evidence="2">
    <location>
        <position position="1"/>
    </location>
</feature>